<dbReference type="PANTHER" id="PTHR34387">
    <property type="entry name" value="SLR1258 PROTEIN"/>
    <property type="match status" value="1"/>
</dbReference>
<dbReference type="InterPro" id="IPR007497">
    <property type="entry name" value="SIMPL/DUF541"/>
</dbReference>
<name>A0A1G8ZI96_9EURY</name>
<dbReference type="Pfam" id="PF04402">
    <property type="entry name" value="SIMPL"/>
    <property type="match status" value="1"/>
</dbReference>
<accession>A0A1G8ZI96</accession>
<organism evidence="2 3">
    <name type="scientific">Halovenus aranensis</name>
    <dbReference type="NCBI Taxonomy" id="890420"/>
    <lineage>
        <taxon>Archaea</taxon>
        <taxon>Methanobacteriati</taxon>
        <taxon>Methanobacteriota</taxon>
        <taxon>Stenosarchaea group</taxon>
        <taxon>Halobacteria</taxon>
        <taxon>Halobacteriales</taxon>
        <taxon>Haloarculaceae</taxon>
        <taxon>Halovenus</taxon>
    </lineage>
</organism>
<dbReference type="PANTHER" id="PTHR34387:SF2">
    <property type="entry name" value="SLR1258 PROTEIN"/>
    <property type="match status" value="1"/>
</dbReference>
<reference evidence="2 3" key="1">
    <citation type="submission" date="2016-10" db="EMBL/GenBank/DDBJ databases">
        <authorList>
            <person name="de Groot N.N."/>
        </authorList>
    </citation>
    <scope>NUCLEOTIDE SEQUENCE [LARGE SCALE GENOMIC DNA]</scope>
    <source>
        <strain evidence="2 3">IBRC-M10015</strain>
    </source>
</reference>
<dbReference type="GO" id="GO:0016301">
    <property type="term" value="F:kinase activity"/>
    <property type="evidence" value="ECO:0007669"/>
    <property type="project" value="UniProtKB-KW"/>
</dbReference>
<dbReference type="AlphaFoldDB" id="A0A1G8ZI96"/>
<sequence length="204" mass="21916">MASRIITVDAVGRCEAVPDLATVEAFAVGEGQSASDARTTAKDRASSLRESITDVSTDQIRTVDLQVQDTDEMFDPVTDAPVQATEQLHIDCLPENAESVVVDVTNAGGQIQTVQFQFHEDKRRELQNKAINSAMERAREKAEQMAAAEGLAVAELQEATTKDVSTGIESIVDEALASSPDTDLHPAPITVSEGVEVVYELSEE</sequence>
<protein>
    <submittedName>
        <fullName evidence="2">Uncharacterized conserved protein YggE, contains kinase-interacting SIMPL domain</fullName>
    </submittedName>
</protein>
<evidence type="ECO:0000256" key="1">
    <source>
        <dbReference type="SAM" id="MobiDB-lite"/>
    </source>
</evidence>
<evidence type="ECO:0000313" key="2">
    <source>
        <dbReference type="EMBL" id="SDK14125.1"/>
    </source>
</evidence>
<dbReference type="Gene3D" id="3.30.110.170">
    <property type="entry name" value="Protein of unknown function (DUF541), domain 1"/>
    <property type="match status" value="1"/>
</dbReference>
<dbReference type="OrthoDB" id="275294at2157"/>
<dbReference type="STRING" id="890420.SAMN05216226_12313"/>
<feature type="region of interest" description="Disordered" evidence="1">
    <location>
        <begin position="31"/>
        <end position="52"/>
    </location>
</feature>
<proteinExistence type="predicted"/>
<dbReference type="Gene3D" id="3.30.70.2970">
    <property type="entry name" value="Protein of unknown function (DUF541), domain 2"/>
    <property type="match status" value="1"/>
</dbReference>
<keyword evidence="2" id="KW-0808">Transferase</keyword>
<evidence type="ECO:0000313" key="3">
    <source>
        <dbReference type="Proteomes" id="UP000198856"/>
    </source>
</evidence>
<gene>
    <name evidence="2" type="ORF">SAMN05216226_12313</name>
</gene>
<dbReference type="GO" id="GO:0006974">
    <property type="term" value="P:DNA damage response"/>
    <property type="evidence" value="ECO:0007669"/>
    <property type="project" value="TreeGrafter"/>
</dbReference>
<dbReference type="Proteomes" id="UP000198856">
    <property type="component" value="Unassembled WGS sequence"/>
</dbReference>
<dbReference type="RefSeq" id="WP_092704734.1">
    <property type="nucleotide sequence ID" value="NZ_FNFC01000023.1"/>
</dbReference>
<keyword evidence="3" id="KW-1185">Reference proteome</keyword>
<keyword evidence="2" id="KW-0418">Kinase</keyword>
<dbReference type="EMBL" id="FNFC01000023">
    <property type="protein sequence ID" value="SDK14125.1"/>
    <property type="molecule type" value="Genomic_DNA"/>
</dbReference>
<dbReference type="InterPro" id="IPR052022">
    <property type="entry name" value="26kDa_periplasmic_antigen"/>
</dbReference>